<proteinExistence type="predicted"/>
<reference evidence="1" key="1">
    <citation type="submission" date="2016-09" db="EMBL/GenBank/DDBJ databases">
        <authorList>
            <person name="Capua I."/>
            <person name="De Benedictis P."/>
            <person name="Joannis T."/>
            <person name="Lombin L.H."/>
            <person name="Cattoli G."/>
        </authorList>
    </citation>
    <scope>NUCLEOTIDE SEQUENCE</scope>
    <source>
        <strain evidence="1">B9</strain>
    </source>
</reference>
<sequence length="66" mass="7040">MGGIGIELAQILADSRNFAICAGTGVFVSAAMVLPVWEEAGLKPVPWVPRNEDGPMFSFPFASMKN</sequence>
<evidence type="ECO:0000313" key="1">
    <source>
        <dbReference type="EMBL" id="SCV00592.1"/>
    </source>
</evidence>
<organism evidence="1">
    <name type="scientific">Cupriavidus necator</name>
    <name type="common">Alcaligenes eutrophus</name>
    <name type="synonym">Ralstonia eutropha</name>
    <dbReference type="NCBI Taxonomy" id="106590"/>
    <lineage>
        <taxon>Bacteria</taxon>
        <taxon>Pseudomonadati</taxon>
        <taxon>Pseudomonadota</taxon>
        <taxon>Betaproteobacteria</taxon>
        <taxon>Burkholderiales</taxon>
        <taxon>Burkholderiaceae</taxon>
        <taxon>Cupriavidus</taxon>
    </lineage>
</organism>
<dbReference type="EMBL" id="FMSH01000523">
    <property type="protein sequence ID" value="SCV00592.1"/>
    <property type="molecule type" value="Genomic_DNA"/>
</dbReference>
<dbReference type="AlphaFoldDB" id="A0A1K0IRN9"/>
<protein>
    <submittedName>
        <fullName evidence="1">Uncharacterized protein</fullName>
    </submittedName>
</protein>
<accession>A0A1K0IRN9</accession>
<gene>
    <name evidence="1" type="ORF">CNECB9_740008</name>
</gene>
<name>A0A1K0IRN9_CUPNE</name>